<evidence type="ECO:0000313" key="2">
    <source>
        <dbReference type="EMBL" id="PLW26687.1"/>
    </source>
</evidence>
<protein>
    <submittedName>
        <fullName evidence="2">Uncharacterized protein</fullName>
    </submittedName>
</protein>
<feature type="region of interest" description="Disordered" evidence="1">
    <location>
        <begin position="149"/>
        <end position="186"/>
    </location>
</feature>
<organism evidence="2 3">
    <name type="scientific">Puccinia coronata f. sp. avenae</name>
    <dbReference type="NCBI Taxonomy" id="200324"/>
    <lineage>
        <taxon>Eukaryota</taxon>
        <taxon>Fungi</taxon>
        <taxon>Dikarya</taxon>
        <taxon>Basidiomycota</taxon>
        <taxon>Pucciniomycotina</taxon>
        <taxon>Pucciniomycetes</taxon>
        <taxon>Pucciniales</taxon>
        <taxon>Pucciniaceae</taxon>
        <taxon>Puccinia</taxon>
    </lineage>
</organism>
<comment type="caution">
    <text evidence="2">The sequence shown here is derived from an EMBL/GenBank/DDBJ whole genome shotgun (WGS) entry which is preliminary data.</text>
</comment>
<dbReference type="Proteomes" id="UP000235388">
    <property type="component" value="Unassembled WGS sequence"/>
</dbReference>
<gene>
    <name evidence="2" type="ORF">PCANC_18583</name>
</gene>
<keyword evidence="3" id="KW-1185">Reference proteome</keyword>
<feature type="compositionally biased region" description="Pro residues" evidence="1">
    <location>
        <begin position="164"/>
        <end position="180"/>
    </location>
</feature>
<sequence>MPSSASVPPQASTCRLKQYPSQSPHTIIIHLPFSPPADLAPAHPPLSFFRSSFISLIPSCLITNPLIFWPLFAPFSQLSSPLPHSLLTHQAQVKPAGVGRTRSEAMLANLPIRCSLLVYLSPRLAPAPVHLANVGLDLLHPPPPSLIPRRPSHPTSVYEESSPIHPPPPPPPTPSHPPLPTITSDIGTPLKRPLSLSIVLINPKSAPAMYRSLPISYLIEM</sequence>
<dbReference type="AlphaFoldDB" id="A0A2N5TMG2"/>
<proteinExistence type="predicted"/>
<evidence type="ECO:0000313" key="3">
    <source>
        <dbReference type="Proteomes" id="UP000235388"/>
    </source>
</evidence>
<accession>A0A2N5TMG2</accession>
<dbReference type="EMBL" id="PGCJ01000527">
    <property type="protein sequence ID" value="PLW26687.1"/>
    <property type="molecule type" value="Genomic_DNA"/>
</dbReference>
<name>A0A2N5TMG2_9BASI</name>
<evidence type="ECO:0000256" key="1">
    <source>
        <dbReference type="SAM" id="MobiDB-lite"/>
    </source>
</evidence>
<reference evidence="2 3" key="1">
    <citation type="submission" date="2017-11" db="EMBL/GenBank/DDBJ databases">
        <title>De novo assembly and phasing of dikaryotic genomes from two isolates of Puccinia coronata f. sp. avenae, the causal agent of oat crown rust.</title>
        <authorList>
            <person name="Miller M.E."/>
            <person name="Zhang Y."/>
            <person name="Omidvar V."/>
            <person name="Sperschneider J."/>
            <person name="Schwessinger B."/>
            <person name="Raley C."/>
            <person name="Palmer J.M."/>
            <person name="Garnica D."/>
            <person name="Upadhyaya N."/>
            <person name="Rathjen J."/>
            <person name="Taylor J.M."/>
            <person name="Park R.F."/>
            <person name="Dodds P.N."/>
            <person name="Hirsch C.D."/>
            <person name="Kianian S.F."/>
            <person name="Figueroa M."/>
        </authorList>
    </citation>
    <scope>NUCLEOTIDE SEQUENCE [LARGE SCALE GENOMIC DNA]</scope>
    <source>
        <strain evidence="2">12NC29</strain>
    </source>
</reference>